<comment type="similarity">
    <text evidence="1 9 11">Belongs to the RecA family.</text>
</comment>
<evidence type="ECO:0000259" key="14">
    <source>
        <dbReference type="PROSITE" id="PS50163"/>
    </source>
</evidence>
<comment type="subcellular location">
    <subcellularLocation>
        <location evidence="9">Cytoplasm</location>
    </subcellularLocation>
</comment>
<dbReference type="OrthoDB" id="9776733at2"/>
<evidence type="ECO:0000259" key="13">
    <source>
        <dbReference type="PROSITE" id="PS50162"/>
    </source>
</evidence>
<dbReference type="PANTHER" id="PTHR45900:SF1">
    <property type="entry name" value="MITOCHONDRIAL DNA REPAIR PROTEIN RECA HOMOLOG-RELATED"/>
    <property type="match status" value="1"/>
</dbReference>
<dbReference type="Proteomes" id="UP000003020">
    <property type="component" value="Unassembled WGS sequence"/>
</dbReference>
<dbReference type="GO" id="GO:0009432">
    <property type="term" value="P:SOS response"/>
    <property type="evidence" value="ECO:0007669"/>
    <property type="project" value="UniProtKB-UniRule"/>
</dbReference>
<dbReference type="InterPro" id="IPR027417">
    <property type="entry name" value="P-loop_NTPase"/>
</dbReference>
<dbReference type="RefSeq" id="WP_005325116.1">
    <property type="nucleotide sequence ID" value="NZ_GL542877.1"/>
</dbReference>
<reference evidence="15 16" key="1">
    <citation type="submission" date="2010-08" db="EMBL/GenBank/DDBJ databases">
        <authorList>
            <person name="Muzny D."/>
            <person name="Qin X."/>
            <person name="Buhay C."/>
            <person name="Dugan-Rocha S."/>
            <person name="Ding Y."/>
            <person name="Chen G."/>
            <person name="Hawes A."/>
            <person name="Holder M."/>
            <person name="Jhangiani S."/>
            <person name="Johnson A."/>
            <person name="Khan Z."/>
            <person name="Li Z."/>
            <person name="Liu W."/>
            <person name="Liu X."/>
            <person name="Perez L."/>
            <person name="Shen H."/>
            <person name="Wang Q."/>
            <person name="Watt J."/>
            <person name="Xi L."/>
            <person name="Xin Y."/>
            <person name="Zhou J."/>
            <person name="Deng J."/>
            <person name="Jiang H."/>
            <person name="Liu Y."/>
            <person name="Qu J."/>
            <person name="Song X.-Z."/>
            <person name="Zhang L."/>
            <person name="Villasana D."/>
            <person name="Johnson A."/>
            <person name="Liu J."/>
            <person name="Liyanage D."/>
            <person name="Lorensuhewa L."/>
            <person name="Robinson T."/>
            <person name="Song A."/>
            <person name="Song B.-B."/>
            <person name="Dinh H."/>
            <person name="Thornton R."/>
            <person name="Coyle M."/>
            <person name="Francisco L."/>
            <person name="Jackson L."/>
            <person name="Javaid M."/>
            <person name="Korchina V."/>
            <person name="Kovar C."/>
            <person name="Mata R."/>
            <person name="Mathew T."/>
            <person name="Ngo R."/>
            <person name="Nguyen L."/>
            <person name="Nguyen N."/>
            <person name="Okwuonu G."/>
            <person name="Ongeri F."/>
            <person name="Pham C."/>
            <person name="Simmons D."/>
            <person name="Wilczek-Boney K."/>
            <person name="Hale W."/>
            <person name="Jakkamsetti A."/>
            <person name="Pham P."/>
            <person name="Ruth R."/>
            <person name="San Lucas F."/>
            <person name="Warren J."/>
            <person name="Zhang J."/>
            <person name="Zhao Z."/>
            <person name="Zhou C."/>
            <person name="Zhu D."/>
            <person name="Lee S."/>
            <person name="Bess C."/>
            <person name="Blankenburg K."/>
            <person name="Forbes L."/>
            <person name="Fu Q."/>
            <person name="Gubbala S."/>
            <person name="Hirani K."/>
            <person name="Jayaseelan J.C."/>
            <person name="Lara F."/>
            <person name="Munidasa M."/>
            <person name="Palculict T."/>
            <person name="Patil S."/>
            <person name="Pu L.-L."/>
            <person name="Saada N."/>
            <person name="Tang L."/>
            <person name="Weissenberger G."/>
            <person name="Zhu Y."/>
            <person name="Hemphill L."/>
            <person name="Shang Y."/>
            <person name="Youmans B."/>
            <person name="Ayvaz T."/>
            <person name="Ross M."/>
            <person name="Santibanez J."/>
            <person name="Aqrawi P."/>
            <person name="Gross S."/>
            <person name="Joshi V."/>
            <person name="Fowler G."/>
            <person name="Nazareth L."/>
            <person name="Reid J."/>
            <person name="Worley K."/>
            <person name="Petrosino J."/>
            <person name="Highlander S."/>
            <person name="Gibbs R."/>
        </authorList>
    </citation>
    <scope>NUCLEOTIDE SEQUENCE [LARGE SCALE GENOMIC DNA]</scope>
    <source>
        <strain evidence="15 16">ATCC 33035</strain>
    </source>
</reference>
<keyword evidence="9 10" id="KW-0234">DNA repair</keyword>
<dbReference type="PRINTS" id="PR00142">
    <property type="entry name" value="RECA"/>
</dbReference>
<dbReference type="Pfam" id="PF00154">
    <property type="entry name" value="RecA_N"/>
    <property type="match status" value="1"/>
</dbReference>
<evidence type="ECO:0000256" key="10">
    <source>
        <dbReference type="RuleBase" id="RU000526"/>
    </source>
</evidence>
<dbReference type="PANTHER" id="PTHR45900">
    <property type="entry name" value="RECA"/>
    <property type="match status" value="1"/>
</dbReference>
<dbReference type="HAMAP" id="MF_00268">
    <property type="entry name" value="RecA"/>
    <property type="match status" value="1"/>
</dbReference>
<dbReference type="GO" id="GO:0003697">
    <property type="term" value="F:single-stranded DNA binding"/>
    <property type="evidence" value="ECO:0007669"/>
    <property type="project" value="UniProtKB-UniRule"/>
</dbReference>
<keyword evidence="9" id="KW-0963">Cytoplasm</keyword>
<dbReference type="GO" id="GO:0005829">
    <property type="term" value="C:cytosol"/>
    <property type="evidence" value="ECO:0007669"/>
    <property type="project" value="TreeGrafter"/>
</dbReference>
<dbReference type="PROSITE" id="PS00321">
    <property type="entry name" value="RECA_1"/>
    <property type="match status" value="1"/>
</dbReference>
<dbReference type="GO" id="GO:0140664">
    <property type="term" value="F:ATP-dependent DNA damage sensor activity"/>
    <property type="evidence" value="ECO:0007669"/>
    <property type="project" value="InterPro"/>
</dbReference>
<dbReference type="FunFam" id="3.40.50.300:FF:000087">
    <property type="entry name" value="Recombinase RecA"/>
    <property type="match status" value="1"/>
</dbReference>
<dbReference type="Pfam" id="PF21096">
    <property type="entry name" value="RecA_C"/>
    <property type="match status" value="1"/>
</dbReference>
<dbReference type="Gene3D" id="3.40.50.300">
    <property type="entry name" value="P-loop containing nucleotide triphosphate hydrolases"/>
    <property type="match status" value="1"/>
</dbReference>
<dbReference type="eggNOG" id="COG0468">
    <property type="taxonomic scope" value="Bacteria"/>
</dbReference>
<evidence type="ECO:0000256" key="6">
    <source>
        <dbReference type="ARBA" id="ARBA00023172"/>
    </source>
</evidence>
<dbReference type="InterPro" id="IPR020584">
    <property type="entry name" value="DNA_recomb/repair_RecA_CS"/>
</dbReference>
<feature type="binding site" evidence="9">
    <location>
        <begin position="76"/>
        <end position="83"/>
    </location>
    <ligand>
        <name>ATP</name>
        <dbReference type="ChEBI" id="CHEBI:30616"/>
    </ligand>
</feature>
<comment type="function">
    <text evidence="9">Can catalyze the hydrolysis of ATP in the presence of single-stranded DNA, the ATP-dependent uptake of single-stranded DNA by duplex DNA, and the ATP-dependent hybridization of homologous single-stranded DNAs. It interacts with LexA causing its activation and leading to its autocatalytic cleavage.</text>
</comment>
<dbReference type="InterPro" id="IPR020588">
    <property type="entry name" value="RecA_ATP-bd"/>
</dbReference>
<dbReference type="NCBIfam" id="TIGR02012">
    <property type="entry name" value="tigrfam_recA"/>
    <property type="match status" value="1"/>
</dbReference>
<evidence type="ECO:0000313" key="15">
    <source>
        <dbReference type="EMBL" id="EFQ81531.1"/>
    </source>
</evidence>
<protein>
    <recommendedName>
        <fullName evidence="2 9">Protein RecA</fullName>
    </recommendedName>
    <alternativeName>
        <fullName evidence="8 9">Recombinase A</fullName>
    </alternativeName>
</protein>
<evidence type="ECO:0000256" key="4">
    <source>
        <dbReference type="ARBA" id="ARBA00022840"/>
    </source>
</evidence>
<keyword evidence="7 9" id="KW-0742">SOS response</keyword>
<dbReference type="SUPFAM" id="SSF54752">
    <property type="entry name" value="RecA protein, C-terminal domain"/>
    <property type="match status" value="1"/>
</dbReference>
<accession>E2S1L5</accession>
<dbReference type="InterPro" id="IPR023400">
    <property type="entry name" value="RecA_C_sf"/>
</dbReference>
<dbReference type="InterPro" id="IPR049261">
    <property type="entry name" value="RecA-like_C"/>
</dbReference>
<dbReference type="SUPFAM" id="SSF52540">
    <property type="entry name" value="P-loop containing nucleoside triphosphate hydrolases"/>
    <property type="match status" value="1"/>
</dbReference>
<dbReference type="HOGENOM" id="CLU_040469_3_2_11"/>
<organism evidence="15 16">
    <name type="scientific">Corynebacterium pseudogenitalium ATCC 33035</name>
    <dbReference type="NCBI Taxonomy" id="525264"/>
    <lineage>
        <taxon>Bacteria</taxon>
        <taxon>Bacillati</taxon>
        <taxon>Actinomycetota</taxon>
        <taxon>Actinomycetes</taxon>
        <taxon>Mycobacteriales</taxon>
        <taxon>Corynebacteriaceae</taxon>
        <taxon>Corynebacterium</taxon>
    </lineage>
</organism>
<evidence type="ECO:0000256" key="5">
    <source>
        <dbReference type="ARBA" id="ARBA00023125"/>
    </source>
</evidence>
<evidence type="ECO:0000256" key="11">
    <source>
        <dbReference type="RuleBase" id="RU004527"/>
    </source>
</evidence>
<dbReference type="GO" id="GO:0006281">
    <property type="term" value="P:DNA repair"/>
    <property type="evidence" value="ECO:0007669"/>
    <property type="project" value="UniProtKB-UniRule"/>
</dbReference>
<sequence>MATKKKSSSASKGDDRQKALDAAMAMIEKDYGKGAVMRLGDDNRPPIKAISSGNTAIDVALGIGGFPRGRIVEIYGPESSGKTTVALHAIASAQKDGGIAAFIDAEHALDPQYARLLGVDTDNLLVSQPDTGEQALEIADMLVRSGAIDIIVVDSVAALTPKAEIEGEMGDSHVGLQARLMSQALRKMTGALYNSGTTAIFINQLREKIGVMFGSPETTTGGKALKFYSSVRCDIRRIQTLKDGQDAIGNRTKLKVVKNKVSPPFKIAEFDIMYGEGISRESSIIDLGVENGFIRKSGSWFTYEGDQLGQGKEKARNFLKDNPDLANEIEQKIFQKLGIGEAAAEGEEGAAMDVPGADDPLTDESVDLVPNVDFDDD</sequence>
<dbReference type="GO" id="GO:0006310">
    <property type="term" value="P:DNA recombination"/>
    <property type="evidence" value="ECO:0007669"/>
    <property type="project" value="UniProtKB-UniRule"/>
</dbReference>
<feature type="region of interest" description="Disordered" evidence="12">
    <location>
        <begin position="345"/>
        <end position="377"/>
    </location>
</feature>
<evidence type="ECO:0000256" key="12">
    <source>
        <dbReference type="SAM" id="MobiDB-lite"/>
    </source>
</evidence>
<proteinExistence type="inferred from homology"/>
<keyword evidence="5 9" id="KW-0238">DNA-binding</keyword>
<gene>
    <name evidence="9 15" type="primary">recA</name>
    <name evidence="15" type="ORF">HMPREF0305_10417</name>
</gene>
<feature type="domain" description="RecA family profile 1" evidence="13">
    <location>
        <begin position="46"/>
        <end position="205"/>
    </location>
</feature>
<evidence type="ECO:0000256" key="8">
    <source>
        <dbReference type="ARBA" id="ARBA00033319"/>
    </source>
</evidence>
<dbReference type="InterPro" id="IPR020587">
    <property type="entry name" value="RecA_monomer-monomer_interface"/>
</dbReference>
<keyword evidence="9 11" id="KW-0227">DNA damage</keyword>
<dbReference type="PROSITE" id="PS50163">
    <property type="entry name" value="RECA_3"/>
    <property type="match status" value="1"/>
</dbReference>
<dbReference type="GO" id="GO:0005524">
    <property type="term" value="F:ATP binding"/>
    <property type="evidence" value="ECO:0007669"/>
    <property type="project" value="UniProtKB-UniRule"/>
</dbReference>
<dbReference type="InterPro" id="IPR013765">
    <property type="entry name" value="DNA_recomb/repair_RecA"/>
</dbReference>
<feature type="domain" description="RecA family profile 2" evidence="14">
    <location>
        <begin position="210"/>
        <end position="283"/>
    </location>
</feature>
<evidence type="ECO:0000256" key="2">
    <source>
        <dbReference type="ARBA" id="ARBA00015553"/>
    </source>
</evidence>
<evidence type="ECO:0000256" key="3">
    <source>
        <dbReference type="ARBA" id="ARBA00022741"/>
    </source>
</evidence>
<name>E2S1L5_9CORY</name>
<dbReference type="EMBL" id="ABYQ02000003">
    <property type="protein sequence ID" value="EFQ81531.1"/>
    <property type="molecule type" value="Genomic_DNA"/>
</dbReference>
<keyword evidence="6 9" id="KW-0233">DNA recombination</keyword>
<evidence type="ECO:0000256" key="9">
    <source>
        <dbReference type="HAMAP-Rule" id="MF_00268"/>
    </source>
</evidence>
<dbReference type="InterPro" id="IPR003593">
    <property type="entry name" value="AAA+_ATPase"/>
</dbReference>
<dbReference type="CDD" id="cd00983">
    <property type="entry name" value="RecA"/>
    <property type="match status" value="1"/>
</dbReference>
<dbReference type="InterPro" id="IPR049428">
    <property type="entry name" value="RecA-like_N"/>
</dbReference>
<evidence type="ECO:0000256" key="1">
    <source>
        <dbReference type="ARBA" id="ARBA00009391"/>
    </source>
</evidence>
<dbReference type="PROSITE" id="PS50162">
    <property type="entry name" value="RECA_2"/>
    <property type="match status" value="1"/>
</dbReference>
<dbReference type="GO" id="GO:0003684">
    <property type="term" value="F:damaged DNA binding"/>
    <property type="evidence" value="ECO:0007669"/>
    <property type="project" value="UniProtKB-UniRule"/>
</dbReference>
<keyword evidence="4 9" id="KW-0067">ATP-binding</keyword>
<dbReference type="AlphaFoldDB" id="E2S1L5"/>
<keyword evidence="16" id="KW-1185">Reference proteome</keyword>
<dbReference type="SMART" id="SM00382">
    <property type="entry name" value="AAA"/>
    <property type="match status" value="1"/>
</dbReference>
<comment type="caution">
    <text evidence="15">The sequence shown here is derived from an EMBL/GenBank/DDBJ whole genome shotgun (WGS) entry which is preliminary data.</text>
</comment>
<evidence type="ECO:0000313" key="16">
    <source>
        <dbReference type="Proteomes" id="UP000003020"/>
    </source>
</evidence>
<evidence type="ECO:0000256" key="7">
    <source>
        <dbReference type="ARBA" id="ARBA00023236"/>
    </source>
</evidence>
<keyword evidence="3 9" id="KW-0547">Nucleotide-binding</keyword>